<protein>
    <submittedName>
        <fullName evidence="1">Uncharacterized protein</fullName>
    </submittedName>
</protein>
<dbReference type="EMBL" id="JANHOG010000156">
    <property type="protein sequence ID" value="KAJ3557453.1"/>
    <property type="molecule type" value="Genomic_DNA"/>
</dbReference>
<organism evidence="1 2">
    <name type="scientific">Phlebia brevispora</name>
    <dbReference type="NCBI Taxonomy" id="194682"/>
    <lineage>
        <taxon>Eukaryota</taxon>
        <taxon>Fungi</taxon>
        <taxon>Dikarya</taxon>
        <taxon>Basidiomycota</taxon>
        <taxon>Agaricomycotina</taxon>
        <taxon>Agaricomycetes</taxon>
        <taxon>Polyporales</taxon>
        <taxon>Meruliaceae</taxon>
        <taxon>Phlebia</taxon>
    </lineage>
</organism>
<reference evidence="1" key="1">
    <citation type="submission" date="2022-07" db="EMBL/GenBank/DDBJ databases">
        <title>Genome Sequence of Phlebia brevispora.</title>
        <authorList>
            <person name="Buettner E."/>
        </authorList>
    </citation>
    <scope>NUCLEOTIDE SEQUENCE</scope>
    <source>
        <strain evidence="1">MPL23</strain>
    </source>
</reference>
<evidence type="ECO:0000313" key="2">
    <source>
        <dbReference type="Proteomes" id="UP001148662"/>
    </source>
</evidence>
<dbReference type="Proteomes" id="UP001148662">
    <property type="component" value="Unassembled WGS sequence"/>
</dbReference>
<comment type="caution">
    <text evidence="1">The sequence shown here is derived from an EMBL/GenBank/DDBJ whole genome shotgun (WGS) entry which is preliminary data.</text>
</comment>
<accession>A0ACC1TB77</accession>
<name>A0ACC1TB77_9APHY</name>
<gene>
    <name evidence="1" type="ORF">NM688_g1467</name>
</gene>
<sequence>MNNVEHRSNEPSPEGADAPFDSDNADKQFPGGFDEVPLDAEGSGQHEPSGTNNRTDATDALQDLLNAAKAAEEKGESDTQAWAVVLEAMMKFDERQVSGWRNDLQNMLIFAGLFSAVATAFVIESYSWLQQDSSDTSAYLLMQISQQLSSFTFSNGFINSTAPVATPPTFTPESVYVRINILWFLSLAMSLIASLMAIIIQQWMQAYQSFTYTSIREAVRLYELRYWALRGWRVGWIVSSVPILLQIALVLFLTGGWLFLQSLNNTVFTPYAAFVAVALFLFANSVFWSAAVRSCPYKSPLSFTLAVITKLLISVVWYCLYPIFDMIFVPIFACIIGYRYMSSRGTDETRLDLAIKYRETLHRGETFFGGVPVAYASTGPTEYWLACERSLLPKRKDLDGGALSSVFPWLSREDFPYLLRCLKELASSEEQLRVVVGWAARSLGVSPYVMRMVVDLEHIYRLDSEVLSRIDEDFIAQYSHILANVLPSTWKVEVLRKSQPRTKPRKWYQVKTWPIVRLPTVALFRCSTALKYTFTCEELLTLLTFATDELSEHTPFNPGSAEIDWTNGVDLILASSATALDALTRLTETTVDEAVMSKSRQMLAGLGELVQAEHRRIRLMALHSEDWGAREPAIPYVTVPALISLSHSIVSLARAGHVWQEASCPSRSVATALRDLVFEGLAILEEGVEILDQLKDIPSPKPQEVEISVSMRGLQHPNNDGCEETQPGASPDSISSSAHSAA</sequence>
<evidence type="ECO:0000313" key="1">
    <source>
        <dbReference type="EMBL" id="KAJ3557453.1"/>
    </source>
</evidence>
<keyword evidence="2" id="KW-1185">Reference proteome</keyword>
<proteinExistence type="predicted"/>